<evidence type="ECO:0000256" key="1">
    <source>
        <dbReference type="ARBA" id="ARBA00037217"/>
    </source>
</evidence>
<dbReference type="Pfam" id="PF13450">
    <property type="entry name" value="NAD_binding_8"/>
    <property type="match status" value="1"/>
</dbReference>
<feature type="domain" description="Amine oxidase" evidence="4">
    <location>
        <begin position="165"/>
        <end position="291"/>
    </location>
</feature>
<evidence type="ECO:0000256" key="2">
    <source>
        <dbReference type="ARBA" id="ARBA00038825"/>
    </source>
</evidence>
<evidence type="ECO:0000313" key="6">
    <source>
        <dbReference type="Proteomes" id="UP000466681"/>
    </source>
</evidence>
<dbReference type="KEGG" id="mmor:MMOR_10310"/>
<dbReference type="SUPFAM" id="SSF51905">
    <property type="entry name" value="FAD/NAD(P)-binding domain"/>
    <property type="match status" value="1"/>
</dbReference>
<sequence length="525" mass="56019">MTVTHDYVVIGAGHNGLVAATTLAQAGSDVLVVERLPHIGGLTTSLPRVPEAPGHLLHVGAMDDMFMAGTSLADDLGIAKHGYRSIALDRPYGWMADDGATLILHREIARTLEEIRYFSRRDARTYEEVSPVLDFLIGLQVELGSQRPSDLSKKQLLRIVGKLGLDKRARSFLVKMLTMSIFELVSETFDSDAMRGLCAYWCSMFGPASLDGSGVYLAGFAAVHRGRGVLRARGGMSAIAEALASSIRSAGGDIKTGSGVEQILVEGNRAVGVRLEDGTEVRARRGVLGACAPQHTLGTLLDDAVLDANTKIQVTMMPANSADVALFKIDVALGGRAGYPKAQALRDKRDGIDLRTTTWMTGTLEDHVNQFQQITHGHNVTADPPVYMAILSASDPTLAPDGQDVLYTLTNCAARPAAGWEAEKAGYSKVMTASLERFLSGFETEIGRVEHSPADLESVFNIPNACFFHVDMTATRLGSNRPAAGLGGYRTPVDGLFLAGSGVHPGGGVNGWPGRLAAQFALEDF</sequence>
<dbReference type="PANTHER" id="PTHR10668:SF103">
    <property type="entry name" value="PYRIDINE NUCLEOTIDE-DISULFIDE OXIDOREDUCTASE DOMAIN-CONTAINING PROTEIN 2"/>
    <property type="match status" value="1"/>
</dbReference>
<evidence type="ECO:0000313" key="5">
    <source>
        <dbReference type="EMBL" id="BBX00095.1"/>
    </source>
</evidence>
<dbReference type="PANTHER" id="PTHR10668">
    <property type="entry name" value="PHYTOENE DEHYDROGENASE"/>
    <property type="match status" value="1"/>
</dbReference>
<comment type="subunit">
    <text evidence="2">Interacts with COX5B; this interaction may contribute to localize PYROXD2 to the inner face of the inner mitochondrial membrane.</text>
</comment>
<accession>A0AAD1H8F3</accession>
<proteinExistence type="predicted"/>
<dbReference type="EMBL" id="AP022560">
    <property type="protein sequence ID" value="BBX00095.1"/>
    <property type="molecule type" value="Genomic_DNA"/>
</dbReference>
<evidence type="ECO:0000256" key="3">
    <source>
        <dbReference type="ARBA" id="ARBA00040298"/>
    </source>
</evidence>
<dbReference type="Proteomes" id="UP000466681">
    <property type="component" value="Chromosome"/>
</dbReference>
<dbReference type="InterPro" id="IPR036188">
    <property type="entry name" value="FAD/NAD-bd_sf"/>
</dbReference>
<dbReference type="Pfam" id="PF01593">
    <property type="entry name" value="Amino_oxidase"/>
    <property type="match status" value="1"/>
</dbReference>
<dbReference type="AlphaFoldDB" id="A0AAD1H8F3"/>
<comment type="function">
    <text evidence="1">Probable oxidoreductase that may play a role as regulator of mitochondrial function.</text>
</comment>
<dbReference type="RefSeq" id="WP_083156528.1">
    <property type="nucleotide sequence ID" value="NZ_AP022560.1"/>
</dbReference>
<gene>
    <name evidence="5" type="primary">crtO_4</name>
    <name evidence="5" type="ORF">MMOR_10310</name>
</gene>
<name>A0AAD1H8F3_9MYCO</name>
<dbReference type="InterPro" id="IPR002937">
    <property type="entry name" value="Amino_oxidase"/>
</dbReference>
<keyword evidence="6" id="KW-1185">Reference proteome</keyword>
<organism evidence="5 6">
    <name type="scientific">Mycolicibacterium moriokaense</name>
    <dbReference type="NCBI Taxonomy" id="39691"/>
    <lineage>
        <taxon>Bacteria</taxon>
        <taxon>Bacillati</taxon>
        <taxon>Actinomycetota</taxon>
        <taxon>Actinomycetes</taxon>
        <taxon>Mycobacteriales</taxon>
        <taxon>Mycobacteriaceae</taxon>
        <taxon>Mycolicibacterium</taxon>
    </lineage>
</organism>
<evidence type="ECO:0000259" key="4">
    <source>
        <dbReference type="Pfam" id="PF01593"/>
    </source>
</evidence>
<reference evidence="5 6" key="1">
    <citation type="journal article" date="2019" name="Emerg. Microbes Infect.">
        <title>Comprehensive subspecies identification of 175 nontuberculous mycobacteria species based on 7547 genomic profiles.</title>
        <authorList>
            <person name="Matsumoto Y."/>
            <person name="Kinjo T."/>
            <person name="Motooka D."/>
            <person name="Nabeya D."/>
            <person name="Jung N."/>
            <person name="Uechi K."/>
            <person name="Horii T."/>
            <person name="Iida T."/>
            <person name="Fujita J."/>
            <person name="Nakamura S."/>
        </authorList>
    </citation>
    <scope>NUCLEOTIDE SEQUENCE [LARGE SCALE GENOMIC DNA]</scope>
    <source>
        <strain evidence="5 6">JCM 6375</strain>
    </source>
</reference>
<protein>
    <recommendedName>
        <fullName evidence="3">Pyridine nucleotide-disulfide oxidoreductase domain-containing protein 2</fullName>
    </recommendedName>
</protein>
<dbReference type="GO" id="GO:0016491">
    <property type="term" value="F:oxidoreductase activity"/>
    <property type="evidence" value="ECO:0007669"/>
    <property type="project" value="InterPro"/>
</dbReference>
<dbReference type="Gene3D" id="3.50.50.60">
    <property type="entry name" value="FAD/NAD(P)-binding domain"/>
    <property type="match status" value="2"/>
</dbReference>